<accession>A0A558C5S1</accession>
<dbReference type="AlphaFoldDB" id="A0A558C5S1"/>
<gene>
    <name evidence="2" type="ORF">FNH05_21790</name>
</gene>
<dbReference type="RefSeq" id="WP_144590564.1">
    <property type="nucleotide sequence ID" value="NZ_VJWX01000234.1"/>
</dbReference>
<dbReference type="Proteomes" id="UP000320011">
    <property type="component" value="Unassembled WGS sequence"/>
</dbReference>
<reference evidence="2 3" key="2">
    <citation type="submission" date="2019-08" db="EMBL/GenBank/DDBJ databases">
        <title>Amycolatopsis acidicola sp. nov., isolated from peat swamp forest soil.</title>
        <authorList>
            <person name="Srisuk N."/>
        </authorList>
    </citation>
    <scope>NUCLEOTIDE SEQUENCE [LARGE SCALE GENOMIC DNA]</scope>
    <source>
        <strain evidence="2 3">TBRC 6029</strain>
    </source>
</reference>
<feature type="transmembrane region" description="Helical" evidence="1">
    <location>
        <begin position="6"/>
        <end position="25"/>
    </location>
</feature>
<name>A0A558C5S1_9PSEU</name>
<comment type="caution">
    <text evidence="2">The sequence shown here is derived from an EMBL/GenBank/DDBJ whole genome shotgun (WGS) entry which is preliminary data.</text>
</comment>
<evidence type="ECO:0000313" key="3">
    <source>
        <dbReference type="Proteomes" id="UP000320011"/>
    </source>
</evidence>
<organism evidence="2 3">
    <name type="scientific">Amycolatopsis rhizosphaerae</name>
    <dbReference type="NCBI Taxonomy" id="2053003"/>
    <lineage>
        <taxon>Bacteria</taxon>
        <taxon>Bacillati</taxon>
        <taxon>Actinomycetota</taxon>
        <taxon>Actinomycetes</taxon>
        <taxon>Pseudonocardiales</taxon>
        <taxon>Pseudonocardiaceae</taxon>
        <taxon>Amycolatopsis</taxon>
    </lineage>
</organism>
<evidence type="ECO:0000256" key="1">
    <source>
        <dbReference type="SAM" id="Phobius"/>
    </source>
</evidence>
<keyword evidence="1" id="KW-0472">Membrane</keyword>
<reference evidence="2 3" key="1">
    <citation type="submission" date="2019-07" db="EMBL/GenBank/DDBJ databases">
        <authorList>
            <person name="Duangmal K."/>
            <person name="Teo W.F.A."/>
        </authorList>
    </citation>
    <scope>NUCLEOTIDE SEQUENCE [LARGE SCALE GENOMIC DNA]</scope>
    <source>
        <strain evidence="2 3">TBRC 6029</strain>
    </source>
</reference>
<protein>
    <submittedName>
        <fullName evidence="2">Uncharacterized protein</fullName>
    </submittedName>
</protein>
<evidence type="ECO:0000313" key="2">
    <source>
        <dbReference type="EMBL" id="TVT44139.1"/>
    </source>
</evidence>
<keyword evidence="1" id="KW-1133">Transmembrane helix</keyword>
<proteinExistence type="predicted"/>
<sequence length="70" mass="7641">MWYTLSIALVVAGIVILVALVLATVRGLRRFLSAASMVRTGTNDRLGLLRARGAAVRVAVRQRRPVPENQ</sequence>
<dbReference type="EMBL" id="VJWX01000234">
    <property type="protein sequence ID" value="TVT44139.1"/>
    <property type="molecule type" value="Genomic_DNA"/>
</dbReference>
<keyword evidence="1" id="KW-0812">Transmembrane</keyword>
<dbReference type="NCBIfam" id="NF037944">
    <property type="entry name" value="holin_2"/>
    <property type="match status" value="1"/>
</dbReference>
<keyword evidence="3" id="KW-1185">Reference proteome</keyword>